<dbReference type="EMBL" id="SNWP01000010">
    <property type="protein sequence ID" value="TDO29222.1"/>
    <property type="molecule type" value="Genomic_DNA"/>
</dbReference>
<name>A0A4R6J1U1_9BACT</name>
<dbReference type="AlphaFoldDB" id="A0A4R6J1U1"/>
<feature type="transmembrane region" description="Helical" evidence="1">
    <location>
        <begin position="273"/>
        <end position="294"/>
    </location>
</feature>
<dbReference type="Proteomes" id="UP000295741">
    <property type="component" value="Unassembled WGS sequence"/>
</dbReference>
<gene>
    <name evidence="3" type="ORF">BC659_1305</name>
</gene>
<evidence type="ECO:0000259" key="2">
    <source>
        <dbReference type="Pfam" id="PF05569"/>
    </source>
</evidence>
<feature type="transmembrane region" description="Helical" evidence="1">
    <location>
        <begin position="6"/>
        <end position="24"/>
    </location>
</feature>
<evidence type="ECO:0000256" key="1">
    <source>
        <dbReference type="SAM" id="Phobius"/>
    </source>
</evidence>
<dbReference type="InterPro" id="IPR052173">
    <property type="entry name" value="Beta-lactam_resp_regulator"/>
</dbReference>
<dbReference type="PANTHER" id="PTHR34978:SF3">
    <property type="entry name" value="SLR0241 PROTEIN"/>
    <property type="match status" value="1"/>
</dbReference>
<feature type="domain" description="Peptidase M56" evidence="2">
    <location>
        <begin position="27"/>
        <end position="265"/>
    </location>
</feature>
<keyword evidence="1" id="KW-0472">Membrane</keyword>
<organism evidence="3 4">
    <name type="scientific">Sediminibacterium goheungense</name>
    <dbReference type="NCBI Taxonomy" id="1086393"/>
    <lineage>
        <taxon>Bacteria</taxon>
        <taxon>Pseudomonadati</taxon>
        <taxon>Bacteroidota</taxon>
        <taxon>Chitinophagia</taxon>
        <taxon>Chitinophagales</taxon>
        <taxon>Chitinophagaceae</taxon>
        <taxon>Sediminibacterium</taxon>
    </lineage>
</organism>
<dbReference type="Pfam" id="PF05569">
    <property type="entry name" value="Peptidase_M56"/>
    <property type="match status" value="1"/>
</dbReference>
<keyword evidence="4" id="KW-1185">Reference proteome</keyword>
<dbReference type="PANTHER" id="PTHR34978">
    <property type="entry name" value="POSSIBLE SENSOR-TRANSDUCER PROTEIN BLAR"/>
    <property type="match status" value="1"/>
</dbReference>
<sequence>MMVLILKMVLASACITGIYFLLLAREKSFRFNRWFLLLALVLPLTVPLIEVEVNRLPANSLVQNYAQTLSSWQHTVLTDNSGPNLNPVSPVSGTGFTDILWAVLLLVSALFLFRYMLRVYRLLQLKKNSVRVQRAGRCVALSEEVVQPFSFLSTIYVNRQSFEQEEIPADILLHETAHCEQLHSLDILFGELLLVLTWWNPFQWLLLRSIRQNHEFLADEKVVRTKAGETVSYLQLLLASVRSSAYAPMVAEFNYAFIKKRFTMIQKKTSRLATLYSFTSLLACVLVLACFMSFRYTAVWQQKFTEKRIDTVPAVQPGKSFETYLLDKSFSFTEQGVSAEEMAEYKRITDKYSAAAKEKNKKWVEISKDDQTRLQNIFGRMSKEQQRGQVVRFIKRPPPFAKNVPTATQFENFKKAATYGVWLDDKKVANEVLNQYTSSDFAHYSVSKLYGAAKKGRNYTHQVNLMTKKAYEDYLRDARKNANEPMMIMSWRPHVAMVEKTK</sequence>
<feature type="transmembrane region" description="Helical" evidence="1">
    <location>
        <begin position="99"/>
        <end position="117"/>
    </location>
</feature>
<keyword evidence="1" id="KW-1133">Transmembrane helix</keyword>
<dbReference type="OrthoDB" id="1522859at2"/>
<accession>A0A4R6J1U1</accession>
<evidence type="ECO:0000313" key="4">
    <source>
        <dbReference type="Proteomes" id="UP000295741"/>
    </source>
</evidence>
<dbReference type="InterPro" id="IPR008756">
    <property type="entry name" value="Peptidase_M56"/>
</dbReference>
<protein>
    <submittedName>
        <fullName evidence="3">Beta-lactamase regulating signal transducer with metallopeptidase domain</fullName>
    </submittedName>
</protein>
<dbReference type="CDD" id="cd07341">
    <property type="entry name" value="M56_BlaR1_MecR1_like"/>
    <property type="match status" value="1"/>
</dbReference>
<comment type="caution">
    <text evidence="3">The sequence shown here is derived from an EMBL/GenBank/DDBJ whole genome shotgun (WGS) entry which is preliminary data.</text>
</comment>
<dbReference type="RefSeq" id="WP_133473825.1">
    <property type="nucleotide sequence ID" value="NZ_SNWP01000010.1"/>
</dbReference>
<proteinExistence type="predicted"/>
<evidence type="ECO:0000313" key="3">
    <source>
        <dbReference type="EMBL" id="TDO29222.1"/>
    </source>
</evidence>
<feature type="transmembrane region" description="Helical" evidence="1">
    <location>
        <begin position="31"/>
        <end position="49"/>
    </location>
</feature>
<reference evidence="3 4" key="1">
    <citation type="submission" date="2019-03" db="EMBL/GenBank/DDBJ databases">
        <title>Genomic Encyclopedia of Archaeal and Bacterial Type Strains, Phase II (KMG-II): from individual species to whole genera.</title>
        <authorList>
            <person name="Goeker M."/>
        </authorList>
    </citation>
    <scope>NUCLEOTIDE SEQUENCE [LARGE SCALE GENOMIC DNA]</scope>
    <source>
        <strain evidence="3 4">DSM 28323</strain>
    </source>
</reference>
<keyword evidence="1" id="KW-0812">Transmembrane</keyword>